<dbReference type="Proteomes" id="UP000052978">
    <property type="component" value="Unassembled WGS sequence"/>
</dbReference>
<keyword evidence="6" id="KW-0256">Endoplasmic reticulum</keyword>
<keyword evidence="7 20" id="KW-0276">Fatty acid metabolism</keyword>
<evidence type="ECO:0000256" key="7">
    <source>
        <dbReference type="ARBA" id="ARBA00022832"/>
    </source>
</evidence>
<dbReference type="EC" id="6.2.1.3" evidence="20"/>
<comment type="catalytic activity">
    <reaction evidence="15 20">
        <text>12-hydroxy-(5Z,8Z,10E,14Z)-eicosatetraenoate + ATP + CoA = 12-hydroxy-(5Z,8Z,10E,14Z)-eicosatetraenoyl-CoA + AMP + diphosphate</text>
        <dbReference type="Rhea" id="RHEA:52112"/>
        <dbReference type="ChEBI" id="CHEBI:30616"/>
        <dbReference type="ChEBI" id="CHEBI:33019"/>
        <dbReference type="ChEBI" id="CHEBI:57287"/>
        <dbReference type="ChEBI" id="CHEBI:90718"/>
        <dbReference type="ChEBI" id="CHEBI:136408"/>
        <dbReference type="ChEBI" id="CHEBI:456215"/>
    </reaction>
    <physiologicalReaction direction="left-to-right" evidence="15 20">
        <dbReference type="Rhea" id="RHEA:52113"/>
    </physiologicalReaction>
</comment>
<dbReference type="AlphaFoldDB" id="S7QC39"/>
<feature type="domain" description="AMP-dependent synthetase/ligase" evidence="21">
    <location>
        <begin position="378"/>
        <end position="590"/>
    </location>
</feature>
<comment type="subcellular location">
    <subcellularLocation>
        <location evidence="1 20">Endoplasmic reticulum membrane</location>
        <topology evidence="20">Single-pass membrane protein</topology>
    </subcellularLocation>
    <subcellularLocation>
        <location evidence="20">Mitochondrion outer membrane</location>
        <topology evidence="20">Single-pass membrane protein</topology>
    </subcellularLocation>
</comment>
<dbReference type="PANTHER" id="PTHR43272:SF28">
    <property type="entry name" value="LONG-CHAIN-FATTY-ACID--COA LIGASE 1"/>
    <property type="match status" value="1"/>
</dbReference>
<comment type="catalytic activity">
    <reaction evidence="17 20">
        <text>(5Z,8Z,11Z,14Z)-eicosatetraenoate + ATP + CoA = (5Z,8Z,11Z,14Z)-eicosatetraenoyl-CoA + AMP + diphosphate</text>
        <dbReference type="Rhea" id="RHEA:19713"/>
        <dbReference type="ChEBI" id="CHEBI:30616"/>
        <dbReference type="ChEBI" id="CHEBI:32395"/>
        <dbReference type="ChEBI" id="CHEBI:33019"/>
        <dbReference type="ChEBI" id="CHEBI:57287"/>
        <dbReference type="ChEBI" id="CHEBI:57368"/>
        <dbReference type="ChEBI" id="CHEBI:456215"/>
        <dbReference type="EC" id="6.2.1.15"/>
    </reaction>
    <physiologicalReaction direction="left-to-right" evidence="17 20">
        <dbReference type="Rhea" id="RHEA:19714"/>
    </physiologicalReaction>
</comment>
<dbReference type="FunFam" id="3.40.50.12780:FF:000006">
    <property type="entry name" value="long-chain-fatty-acid--CoA ligase 6 isoform X2"/>
    <property type="match status" value="1"/>
</dbReference>
<evidence type="ECO:0000256" key="16">
    <source>
        <dbReference type="ARBA" id="ARBA00024532"/>
    </source>
</evidence>
<comment type="catalytic activity">
    <reaction evidence="16 20">
        <text>15-hydroxy-(5Z,8Z,11Z,13E)-eicosatetraenoate + ATP + CoA = 15-hydroxy-(5Z,8Z,11Z,13E)-eicosatetraenoyl-CoA + AMP + diphosphate</text>
        <dbReference type="Rhea" id="RHEA:52116"/>
        <dbReference type="ChEBI" id="CHEBI:30616"/>
        <dbReference type="ChEBI" id="CHEBI:33019"/>
        <dbReference type="ChEBI" id="CHEBI:57287"/>
        <dbReference type="ChEBI" id="CHEBI:78832"/>
        <dbReference type="ChEBI" id="CHEBI:136409"/>
        <dbReference type="ChEBI" id="CHEBI:456215"/>
    </reaction>
    <physiologicalReaction direction="left-to-right" evidence="16 20">
        <dbReference type="Rhea" id="RHEA:52117"/>
    </physiologicalReaction>
</comment>
<dbReference type="GO" id="GO:0005789">
    <property type="term" value="C:endoplasmic reticulum membrane"/>
    <property type="evidence" value="ECO:0007669"/>
    <property type="project" value="UniProtKB-SubCell"/>
</dbReference>
<evidence type="ECO:0000256" key="9">
    <source>
        <dbReference type="ARBA" id="ARBA00022842"/>
    </source>
</evidence>
<dbReference type="PROSITE" id="PS00455">
    <property type="entry name" value="AMP_BINDING"/>
    <property type="match status" value="1"/>
</dbReference>
<evidence type="ECO:0000256" key="18">
    <source>
        <dbReference type="ARBA" id="ARBA00024565"/>
    </source>
</evidence>
<evidence type="ECO:0000256" key="1">
    <source>
        <dbReference type="ARBA" id="ARBA00004586"/>
    </source>
</evidence>
<evidence type="ECO:0000256" key="10">
    <source>
        <dbReference type="ARBA" id="ARBA00023098"/>
    </source>
</evidence>
<evidence type="ECO:0000256" key="20">
    <source>
        <dbReference type="RuleBase" id="RU369030"/>
    </source>
</evidence>
<dbReference type="InterPro" id="IPR045311">
    <property type="entry name" value="LC-FACS_euk"/>
</dbReference>
<comment type="catalytic activity">
    <reaction evidence="18 20">
        <text>(E)-hexadec-2-enoate + ATP + CoA = (2E)-hexadecenoyl-CoA + AMP + diphosphate</text>
        <dbReference type="Rhea" id="RHEA:36139"/>
        <dbReference type="ChEBI" id="CHEBI:30616"/>
        <dbReference type="ChEBI" id="CHEBI:33019"/>
        <dbReference type="ChEBI" id="CHEBI:57287"/>
        <dbReference type="ChEBI" id="CHEBI:61526"/>
        <dbReference type="ChEBI" id="CHEBI:72745"/>
        <dbReference type="ChEBI" id="CHEBI:456215"/>
    </reaction>
    <physiologicalReaction direction="left-to-right" evidence="18 20">
        <dbReference type="Rhea" id="RHEA:36140"/>
    </physiologicalReaction>
</comment>
<evidence type="ECO:0000313" key="22">
    <source>
        <dbReference type="EMBL" id="EPQ18682.1"/>
    </source>
</evidence>
<comment type="catalytic activity">
    <reaction evidence="14">
        <text>a long-chain fatty acid + ATP + CoA = a long-chain fatty acyl-CoA + AMP + diphosphate</text>
        <dbReference type="Rhea" id="RHEA:15421"/>
        <dbReference type="ChEBI" id="CHEBI:30616"/>
        <dbReference type="ChEBI" id="CHEBI:33019"/>
        <dbReference type="ChEBI" id="CHEBI:57287"/>
        <dbReference type="ChEBI" id="CHEBI:57560"/>
        <dbReference type="ChEBI" id="CHEBI:83139"/>
        <dbReference type="ChEBI" id="CHEBI:456215"/>
        <dbReference type="EC" id="6.2.1.3"/>
    </reaction>
    <physiologicalReaction direction="left-to-right" evidence="14">
        <dbReference type="Rhea" id="RHEA:15422"/>
    </physiologicalReaction>
</comment>
<dbReference type="eggNOG" id="KOG1256">
    <property type="taxonomic scope" value="Eukaryota"/>
</dbReference>
<dbReference type="Gene3D" id="3.40.50.12780">
    <property type="entry name" value="N-terminal domain of ligase-like"/>
    <property type="match status" value="2"/>
</dbReference>
<evidence type="ECO:0000256" key="12">
    <source>
        <dbReference type="ARBA" id="ARBA00023136"/>
    </source>
</evidence>
<gene>
    <name evidence="22" type="ORF">D623_10027046</name>
</gene>
<evidence type="ECO:0000256" key="13">
    <source>
        <dbReference type="ARBA" id="ARBA00024469"/>
    </source>
</evidence>
<keyword evidence="11" id="KW-0496">Mitochondrion</keyword>
<keyword evidence="12" id="KW-0472">Membrane</keyword>
<dbReference type="Pfam" id="PF00501">
    <property type="entry name" value="AMP-binding"/>
    <property type="match status" value="2"/>
</dbReference>
<keyword evidence="3 20" id="KW-0436">Ligase</keyword>
<keyword evidence="23" id="KW-1185">Reference proteome</keyword>
<dbReference type="CDD" id="cd05927">
    <property type="entry name" value="LC-FACS_euk"/>
    <property type="match status" value="1"/>
</dbReference>
<evidence type="ECO:0000256" key="8">
    <source>
        <dbReference type="ARBA" id="ARBA00022840"/>
    </source>
</evidence>
<feature type="domain" description="AMP-dependent synthetase/ligase" evidence="21">
    <location>
        <begin position="161"/>
        <end position="374"/>
    </location>
</feature>
<dbReference type="InterPro" id="IPR042099">
    <property type="entry name" value="ANL_N_sf"/>
</dbReference>
<keyword evidence="9" id="KW-0460">Magnesium</keyword>
<accession>S7QC39</accession>
<evidence type="ECO:0000256" key="19">
    <source>
        <dbReference type="ARBA" id="ARBA00049139"/>
    </source>
</evidence>
<sequence length="768" mass="85287">MRLSSSARPHPHPAAFSVSAVVCHLHSAVGGTDEVSVGHHRHGMMQAHELFRYFRMPELADFRQYVRTLPTNTLMGFGAFAALTTFWYATRPRALKPPCDLAMQSVEVAGSDGARRSTLLDSDEPMAYFYDDVRTVYEGFQRGIQVSNNGPCLGSRKPDQPYEWLSYKQVEEMSECVGSALIQKGFKAAPDQYVGIFAQNRPEWVIIEQGCFAFSMVVVPLYDTLGTEAITYIVNKAELSLVFVDKPEKANLLLEGVENKLTPGLKVVVLMDSYGSELVERGKKCGVEITSMKAMEDLGRANRKKPKPPAPEDLAVICFTSGTTGNPKGAMITHRNIVSDASGFVKVTENIVNPTPDDTLISFLPLAHMFERVVEKVLGLNASDTHISFLPLAHMYEQLMQCVMLCHGAKIGFFQGDIRLLMDDLKVLQPTIFPVVPRLLNRMFDRIFGQANTALKRWLLDFASKRKEAELRSCIIRNNSLWDKLIFRKIQSNLGGKVRLMITGAAPVSATVLTFLRAALGCQFYEGYGQTECTAGCSLTIPGDWTAGHVGAPMPCNLIKLVDVEEMNYLAAKGEGEVCVKGPNVFQGYLKDPAKTAEALDKDGWLHTGDIGKWLPNGALKIIDRKKHIFKLAQGEYIAPEKIENIYLRSEPVAQVFVHGESLQAFLVAIVVPDVETLGRWAGKRGLAGSFEELCRSKEVKKAILEDLVRLGKESGLKPFEQVKGLTLHPELFSIENGLLTPTMKAKRPELRNYFRSQIDELYSTIKV</sequence>
<keyword evidence="8 20" id="KW-0067">ATP-binding</keyword>
<dbReference type="InterPro" id="IPR000873">
    <property type="entry name" value="AMP-dep_synth/lig_dom"/>
</dbReference>
<evidence type="ECO:0000256" key="3">
    <source>
        <dbReference type="ARBA" id="ARBA00022598"/>
    </source>
</evidence>
<dbReference type="EC" id="6.2.1.15" evidence="20"/>
<evidence type="ECO:0000256" key="5">
    <source>
        <dbReference type="ARBA" id="ARBA00022787"/>
    </source>
</evidence>
<keyword evidence="5" id="KW-1000">Mitochondrion outer membrane</keyword>
<dbReference type="InterPro" id="IPR020845">
    <property type="entry name" value="AMP-binding_CS"/>
</dbReference>
<comment type="catalytic activity">
    <reaction evidence="13 20">
        <text>5-hydroxy-(6E,8Z,11Z,14Z)-eicosatetraenoate + ATP + CoA = 5-hydroxy-(6E,8Z,11Z,14Z)-eicosatetraenoyl-CoA + AMP + diphosphate</text>
        <dbReference type="Rhea" id="RHEA:52108"/>
        <dbReference type="ChEBI" id="CHEBI:30616"/>
        <dbReference type="ChEBI" id="CHEBI:33019"/>
        <dbReference type="ChEBI" id="CHEBI:57287"/>
        <dbReference type="ChEBI" id="CHEBI:65341"/>
        <dbReference type="ChEBI" id="CHEBI:136407"/>
        <dbReference type="ChEBI" id="CHEBI:456215"/>
    </reaction>
    <physiologicalReaction direction="left-to-right" evidence="13 20">
        <dbReference type="Rhea" id="RHEA:52109"/>
    </physiologicalReaction>
</comment>
<evidence type="ECO:0000256" key="11">
    <source>
        <dbReference type="ARBA" id="ARBA00023128"/>
    </source>
</evidence>
<reference evidence="22 23" key="1">
    <citation type="journal article" date="2013" name="Nat. Commun.">
        <title>Genome analysis reveals insights into physiology and longevity of the Brandt's bat Myotis brandtii.</title>
        <authorList>
            <person name="Seim I."/>
            <person name="Fang X."/>
            <person name="Xiong Z."/>
            <person name="Lobanov A.V."/>
            <person name="Huang Z."/>
            <person name="Ma S."/>
            <person name="Feng Y."/>
            <person name="Turanov A.A."/>
            <person name="Zhu Y."/>
            <person name="Lenz T.L."/>
            <person name="Gerashchenko M.V."/>
            <person name="Fan D."/>
            <person name="Hee Yim S."/>
            <person name="Yao X."/>
            <person name="Jordan D."/>
            <person name="Xiong Y."/>
            <person name="Ma Y."/>
            <person name="Lyapunov A.N."/>
            <person name="Chen G."/>
            <person name="Kulakova O.I."/>
            <person name="Sun Y."/>
            <person name="Lee S.G."/>
            <person name="Bronson R.T."/>
            <person name="Moskalev A.A."/>
            <person name="Sunyaev S.R."/>
            <person name="Zhang G."/>
            <person name="Krogh A."/>
            <person name="Wang J."/>
            <person name="Gladyshev V.N."/>
        </authorList>
    </citation>
    <scope>NUCLEOTIDE SEQUENCE [LARGE SCALE GENOMIC DNA]</scope>
</reference>
<evidence type="ECO:0000313" key="23">
    <source>
        <dbReference type="Proteomes" id="UP000052978"/>
    </source>
</evidence>
<evidence type="ECO:0000256" key="15">
    <source>
        <dbReference type="ARBA" id="ARBA00024495"/>
    </source>
</evidence>
<dbReference type="GO" id="GO:0047676">
    <property type="term" value="F:arachidonate-CoA ligase activity"/>
    <property type="evidence" value="ECO:0007669"/>
    <property type="project" value="UniProtKB-EC"/>
</dbReference>
<dbReference type="SUPFAM" id="SSF56801">
    <property type="entry name" value="Acetyl-CoA synthetase-like"/>
    <property type="match status" value="2"/>
</dbReference>
<evidence type="ECO:0000256" key="4">
    <source>
        <dbReference type="ARBA" id="ARBA00022741"/>
    </source>
</evidence>
<dbReference type="PANTHER" id="PTHR43272">
    <property type="entry name" value="LONG-CHAIN-FATTY-ACID--COA LIGASE"/>
    <property type="match status" value="1"/>
</dbReference>
<evidence type="ECO:0000256" key="17">
    <source>
        <dbReference type="ARBA" id="ARBA00024548"/>
    </source>
</evidence>
<protein>
    <recommendedName>
        <fullName evidence="20">Long-chain-fatty-acid--CoA ligase</fullName>
        <ecNumber evidence="20">6.2.1.15</ecNumber>
        <ecNumber evidence="20">6.2.1.3</ecNumber>
    </recommendedName>
    <alternativeName>
        <fullName evidence="20">Acyl-CoA synthetase</fullName>
    </alternativeName>
    <alternativeName>
        <fullName evidence="20">Long-chain acyl-CoA synthetase</fullName>
    </alternativeName>
</protein>
<keyword evidence="10 20" id="KW-0443">Lipid metabolism</keyword>
<comment type="function">
    <text evidence="20">Catalyzes the conversion of long-chain fatty acids to their active form acyl-CoAs for both synthesis of cellular lipids, and degradation via beta-oxidation.</text>
</comment>
<comment type="catalytic activity">
    <reaction evidence="19 20">
        <text>hexadecanoate + ATP + CoA = hexadecanoyl-CoA + AMP + diphosphate</text>
        <dbReference type="Rhea" id="RHEA:30751"/>
        <dbReference type="ChEBI" id="CHEBI:7896"/>
        <dbReference type="ChEBI" id="CHEBI:30616"/>
        <dbReference type="ChEBI" id="CHEBI:33019"/>
        <dbReference type="ChEBI" id="CHEBI:57287"/>
        <dbReference type="ChEBI" id="CHEBI:57379"/>
        <dbReference type="ChEBI" id="CHEBI:456215"/>
    </reaction>
    <physiologicalReaction direction="left-to-right" evidence="19 20">
        <dbReference type="Rhea" id="RHEA:30752"/>
    </physiologicalReaction>
</comment>
<evidence type="ECO:0000256" key="6">
    <source>
        <dbReference type="ARBA" id="ARBA00022824"/>
    </source>
</evidence>
<proteinExistence type="inferred from homology"/>
<organism evidence="22 23">
    <name type="scientific">Myotis brandtii</name>
    <name type="common">Brandt's bat</name>
    <dbReference type="NCBI Taxonomy" id="109478"/>
    <lineage>
        <taxon>Eukaryota</taxon>
        <taxon>Metazoa</taxon>
        <taxon>Chordata</taxon>
        <taxon>Craniata</taxon>
        <taxon>Vertebrata</taxon>
        <taxon>Euteleostomi</taxon>
        <taxon>Mammalia</taxon>
        <taxon>Eutheria</taxon>
        <taxon>Laurasiatheria</taxon>
        <taxon>Chiroptera</taxon>
        <taxon>Yangochiroptera</taxon>
        <taxon>Vespertilionidae</taxon>
        <taxon>Myotis</taxon>
    </lineage>
</organism>
<evidence type="ECO:0000256" key="14">
    <source>
        <dbReference type="ARBA" id="ARBA00024484"/>
    </source>
</evidence>
<dbReference type="GO" id="GO:0005524">
    <property type="term" value="F:ATP binding"/>
    <property type="evidence" value="ECO:0007669"/>
    <property type="project" value="UniProtKB-KW"/>
</dbReference>
<dbReference type="EMBL" id="KE164554">
    <property type="protein sequence ID" value="EPQ18682.1"/>
    <property type="molecule type" value="Genomic_DNA"/>
</dbReference>
<keyword evidence="4 20" id="KW-0547">Nucleotide-binding</keyword>
<comment type="similarity">
    <text evidence="2 20">Belongs to the ATP-dependent AMP-binding enzyme family.</text>
</comment>
<name>S7QC39_MYOBR</name>
<dbReference type="GO" id="GO:0005741">
    <property type="term" value="C:mitochondrial outer membrane"/>
    <property type="evidence" value="ECO:0007669"/>
    <property type="project" value="UniProtKB-SubCell"/>
</dbReference>
<evidence type="ECO:0000256" key="2">
    <source>
        <dbReference type="ARBA" id="ARBA00006432"/>
    </source>
</evidence>
<evidence type="ECO:0000259" key="21">
    <source>
        <dbReference type="Pfam" id="PF00501"/>
    </source>
</evidence>